<dbReference type="SUPFAM" id="SSF56219">
    <property type="entry name" value="DNase I-like"/>
    <property type="match status" value="1"/>
</dbReference>
<feature type="compositionally biased region" description="Basic and acidic residues" evidence="7">
    <location>
        <begin position="1"/>
        <end position="10"/>
    </location>
</feature>
<keyword evidence="2 6" id="KW-0645">Protease</keyword>
<dbReference type="Proteomes" id="UP001165652">
    <property type="component" value="Unassembled WGS sequence"/>
</dbReference>
<evidence type="ECO:0000313" key="9">
    <source>
        <dbReference type="EMBL" id="MDC7788491.1"/>
    </source>
</evidence>
<gene>
    <name evidence="9" type="ORF">PQJ73_22600</name>
</gene>
<evidence type="ECO:0000313" key="10">
    <source>
        <dbReference type="Proteomes" id="UP001165652"/>
    </source>
</evidence>
<protein>
    <recommendedName>
        <fullName evidence="6">Serine protease</fullName>
        <ecNumber evidence="6">3.4.21.-</ecNumber>
    </recommendedName>
</protein>
<name>A0ABT5JFN5_RHOTP</name>
<evidence type="ECO:0000256" key="2">
    <source>
        <dbReference type="ARBA" id="ARBA00022670"/>
    </source>
</evidence>
<comment type="similarity">
    <text evidence="1 6">Belongs to the peptidase S1B family.</text>
</comment>
<dbReference type="Gene3D" id="3.60.10.10">
    <property type="entry name" value="Endonuclease/exonuclease/phosphatase"/>
    <property type="match status" value="1"/>
</dbReference>
<dbReference type="RefSeq" id="WP_272779327.1">
    <property type="nucleotide sequence ID" value="NZ_JAQQLI010000045.1"/>
</dbReference>
<dbReference type="EC" id="3.4.21.-" evidence="6"/>
<comment type="caution">
    <text evidence="9">The sequence shown here is derived from an EMBL/GenBank/DDBJ whole genome shotgun (WGS) entry which is preliminary data.</text>
</comment>
<dbReference type="Gene3D" id="2.40.10.10">
    <property type="entry name" value="Trypsin-like serine proteases"/>
    <property type="match status" value="2"/>
</dbReference>
<feature type="compositionally biased region" description="Low complexity" evidence="7">
    <location>
        <begin position="41"/>
        <end position="54"/>
    </location>
</feature>
<dbReference type="InterPro" id="IPR008256">
    <property type="entry name" value="Peptidase_S1B"/>
</dbReference>
<reference evidence="9" key="1">
    <citation type="journal article" date="2023" name="Microbiol Resour">
        <title>Genome Sequences of Rhodoplanes serenus and Two Thermotolerant Strains, Rhodoplanes tepidamans and 'Rhodoplanes cryptolactis,' Further Refine the Genus.</title>
        <authorList>
            <person name="Rayyan A.A."/>
            <person name="Kyndt J.A."/>
        </authorList>
    </citation>
    <scope>NUCLEOTIDE SEQUENCE</scope>
    <source>
        <strain evidence="9">DSM 9987</strain>
    </source>
</reference>
<organism evidence="9 10">
    <name type="scientific">Rhodoplanes tepidamans</name>
    <name type="common">Rhodoplanes cryptolactis</name>
    <dbReference type="NCBI Taxonomy" id="200616"/>
    <lineage>
        <taxon>Bacteria</taxon>
        <taxon>Pseudomonadati</taxon>
        <taxon>Pseudomonadota</taxon>
        <taxon>Alphaproteobacteria</taxon>
        <taxon>Hyphomicrobiales</taxon>
        <taxon>Nitrobacteraceae</taxon>
        <taxon>Rhodoplanes</taxon>
    </lineage>
</organism>
<dbReference type="InterPro" id="IPR036691">
    <property type="entry name" value="Endo/exonu/phosph_ase_sf"/>
</dbReference>
<evidence type="ECO:0000256" key="3">
    <source>
        <dbReference type="ARBA" id="ARBA00022729"/>
    </source>
</evidence>
<dbReference type="PRINTS" id="PR00839">
    <property type="entry name" value="V8PROTEASE"/>
</dbReference>
<dbReference type="Pfam" id="PF13365">
    <property type="entry name" value="Trypsin_2"/>
    <property type="match status" value="1"/>
</dbReference>
<evidence type="ECO:0000256" key="7">
    <source>
        <dbReference type="SAM" id="MobiDB-lite"/>
    </source>
</evidence>
<evidence type="ECO:0000256" key="4">
    <source>
        <dbReference type="ARBA" id="ARBA00022801"/>
    </source>
</evidence>
<feature type="domain" description="Endonuclease/exonuclease/phosphatase" evidence="8">
    <location>
        <begin position="857"/>
        <end position="1120"/>
    </location>
</feature>
<sequence length="1167" mass="126236">MAMDVRDRRGGRAPMHVVSRRDPPGGPAGSDLSRPDIRRSGAPAPEGAPAGIPAEPISYAELERRLEDIDIPDRALRPYFTGDPAASQPFAPVVQIDPATVVLDRTARFRVEGAFAMDWANRIARRRRQERFARRRARGERRPVLVAEGDSWFQFPFLLDDIVDQLDANYHVWCVSAAGDTLAGMIEAAPEYVEALAGQAELPNVLLFSGAGNDLVGEDTDGTSVLFGVLRDFEPGRPAAWYVDTDAFAERLAFIERAYRTLLGTVGQAFGGRVAVVLHGYDHAIPGGPGDPRRPLWAANDAWIGAPLTRRGIMDPALRRAIVRTMIDHLNELQRRLCGGGAAGGTFAHAWHVDVRGTLPRVADWADELHPTDAGFARAARRFDRVLAHLINREEATMANGERSAGRKSEAVRTERAAGSAINATLLGDIVASRVADAVAAALQPLIDRLPPPGAGDTASARTLQRHAAGPSAGETAGAIREERTPAAGGRGRAGDSRPEGGRASIRAATEPAGPRDLGADAGGPDVPFVAEVTTEGRLFADLGAELPVNDPAAMIRGFRALEVAVGREILANAALLDVLARRRRAVARITAEGVDYQGRDGRWTGTGFLVAPNLLLTNHHVLNSIAVATTARAEFDYEVTADDLLAGADGALAKKRFPLDPARLFVTSPVDGGLDFTFVWIERAAAEEFGAIPLERASFSVGRGEQAYVIHHPRGEPKQVSLDDTDVLNVQSTVIHYASDTDYGSSGAPVLDRRGRLIALHHARDQRRLDLPDGGTTTIVNEGIKIGAIAIDLENRQKQGSADAQMAAEVLGVVRGSDSLTGYFGGLGRSVGSGSGVERVVDTYRGTDQDVDIGFWNIEWLANRWRDKAKLQGAARVIADLNLDVWGLSEVSPAAVRALVAEIKERFRETYDCAFSEPDAPEGRQTTAVIWKRATLRGERVAWPSAVEPLFRLDSRDPQAREEAVHGRIFDRYPGLFRFETRSDRRGGGDAEPGFDFHLVPLHLKAMAEGSLRRRLASRILARASKALIEETGDTDLILGGDMNAPLASGDLDALRDDFVAMAAEDEQNGGFTYLKSPKSLIDNIFLSSNLTRTVDSDDFFIVAKERTIDEFVKRVSDHRPALLRISLGLRTREAAVADTPTDLDEIIDSLLGDRPEPPVPLRRAG</sequence>
<dbReference type="PANTHER" id="PTHR14389">
    <property type="entry name" value="SI:CH1073-475A24.1"/>
    <property type="match status" value="1"/>
</dbReference>
<proteinExistence type="inferred from homology"/>
<reference evidence="9" key="2">
    <citation type="submission" date="2023-02" db="EMBL/GenBank/DDBJ databases">
        <authorList>
            <person name="Rayyan A."/>
            <person name="Meyer T."/>
            <person name="Kyndt J.A."/>
        </authorList>
    </citation>
    <scope>NUCLEOTIDE SEQUENCE</scope>
    <source>
        <strain evidence="9">DSM 9987</strain>
    </source>
</reference>
<dbReference type="Pfam" id="PF03372">
    <property type="entry name" value="Exo_endo_phos"/>
    <property type="match status" value="1"/>
</dbReference>
<keyword evidence="5 6" id="KW-0720">Serine protease</keyword>
<dbReference type="InterPro" id="IPR036514">
    <property type="entry name" value="SGNH_hydro_sf"/>
</dbReference>
<dbReference type="PANTHER" id="PTHR14389:SF3">
    <property type="entry name" value="PROTEIN FAM111A-LIKE"/>
    <property type="match status" value="1"/>
</dbReference>
<dbReference type="SUPFAM" id="SSF50494">
    <property type="entry name" value="Trypsin-like serine proteases"/>
    <property type="match status" value="1"/>
</dbReference>
<dbReference type="InterPro" id="IPR009003">
    <property type="entry name" value="Peptidase_S1_PA"/>
</dbReference>
<evidence type="ECO:0000256" key="6">
    <source>
        <dbReference type="RuleBase" id="RU004296"/>
    </source>
</evidence>
<dbReference type="InterPro" id="IPR043504">
    <property type="entry name" value="Peptidase_S1_PA_chymotrypsin"/>
</dbReference>
<dbReference type="InterPro" id="IPR005135">
    <property type="entry name" value="Endo/exonuclease/phosphatase"/>
</dbReference>
<dbReference type="SUPFAM" id="SSF52266">
    <property type="entry name" value="SGNH hydrolase"/>
    <property type="match status" value="1"/>
</dbReference>
<feature type="region of interest" description="Disordered" evidence="7">
    <location>
        <begin position="1"/>
        <end position="54"/>
    </location>
</feature>
<keyword evidence="4 6" id="KW-0378">Hydrolase</keyword>
<evidence type="ECO:0000256" key="1">
    <source>
        <dbReference type="ARBA" id="ARBA00008764"/>
    </source>
</evidence>
<evidence type="ECO:0000256" key="5">
    <source>
        <dbReference type="ARBA" id="ARBA00022825"/>
    </source>
</evidence>
<keyword evidence="3" id="KW-0732">Signal</keyword>
<accession>A0ABT5JFN5</accession>
<keyword evidence="10" id="KW-1185">Reference proteome</keyword>
<evidence type="ECO:0000259" key="8">
    <source>
        <dbReference type="Pfam" id="PF03372"/>
    </source>
</evidence>
<dbReference type="Gene3D" id="3.40.50.1110">
    <property type="entry name" value="SGNH hydrolase"/>
    <property type="match status" value="1"/>
</dbReference>
<feature type="region of interest" description="Disordered" evidence="7">
    <location>
        <begin position="447"/>
        <end position="503"/>
    </location>
</feature>
<dbReference type="EMBL" id="JAQQLI010000045">
    <property type="protein sequence ID" value="MDC7788491.1"/>
    <property type="molecule type" value="Genomic_DNA"/>
</dbReference>